<keyword evidence="3" id="KW-0677">Repeat</keyword>
<evidence type="ECO:0000313" key="6">
    <source>
        <dbReference type="Proteomes" id="UP001189429"/>
    </source>
</evidence>
<dbReference type="PANTHER" id="PTHR24113">
    <property type="entry name" value="RAN GTPASE-ACTIVATING PROTEIN 1"/>
    <property type="match status" value="1"/>
</dbReference>
<accession>A0ABN9PE12</accession>
<proteinExistence type="predicted"/>
<gene>
    <name evidence="5" type="ORF">PCOR1329_LOCUS981</name>
</gene>
<feature type="region of interest" description="Disordered" evidence="4">
    <location>
        <begin position="1"/>
        <end position="28"/>
    </location>
</feature>
<evidence type="ECO:0000256" key="4">
    <source>
        <dbReference type="SAM" id="MobiDB-lite"/>
    </source>
</evidence>
<reference evidence="5" key="1">
    <citation type="submission" date="2023-10" db="EMBL/GenBank/DDBJ databases">
        <authorList>
            <person name="Chen Y."/>
            <person name="Shah S."/>
            <person name="Dougan E. K."/>
            <person name="Thang M."/>
            <person name="Chan C."/>
        </authorList>
    </citation>
    <scope>NUCLEOTIDE SEQUENCE [LARGE SCALE GENOMIC DNA]</scope>
</reference>
<dbReference type="Proteomes" id="UP001189429">
    <property type="component" value="Unassembled WGS sequence"/>
</dbReference>
<sequence length="476" mass="49865">MCTDSATRGGGQERGERPPCTTPAPHPPSVPLLRAASACCFSVLLRTPGHPDPDGSTLLAIADALLQQKAKRDAGSDPRFRYWPDDYGVFLDWCSVHQRDARGARTRIGEEEVAFRDALGNLDLFYAHAWPTTLMLTSLPAARPYCERGWPTFEYAASCLVKSAHGSVWPPAIDAGDPEGRSPLDRAPVDPARFAESMRQRTFTNGAAELEVSSNCTRPPSRSPSAASQGSTSAAAGGRRRRGGGLRAPAAARPPRPLAPDVVRMNAVPGLRGRGAGALLRALEAGALPQLWGLSLGGGSLDKDGATAVLLALARAKGALGALVFLQLGGEKFGDSELMQLARSAETDALPPLEALVLSGSAFGSRGLRALGAALARGKLPRLDELCMDACARLDDDALEALLRPLAEGAAPELRHLDVSGSAVGGEGLRALARKLEQGALPALKELDARDLQGQGVEQGAEALRAARAGLCVTLR</sequence>
<dbReference type="InterPro" id="IPR027038">
    <property type="entry name" value="RanGap"/>
</dbReference>
<dbReference type="Pfam" id="PF13516">
    <property type="entry name" value="LRR_6"/>
    <property type="match status" value="1"/>
</dbReference>
<evidence type="ECO:0000256" key="1">
    <source>
        <dbReference type="ARBA" id="ARBA00022468"/>
    </source>
</evidence>
<name>A0ABN9PE12_9DINO</name>
<dbReference type="InterPro" id="IPR032675">
    <property type="entry name" value="LRR_dom_sf"/>
</dbReference>
<feature type="compositionally biased region" description="Low complexity" evidence="4">
    <location>
        <begin position="218"/>
        <end position="237"/>
    </location>
</feature>
<evidence type="ECO:0000256" key="3">
    <source>
        <dbReference type="ARBA" id="ARBA00022737"/>
    </source>
</evidence>
<dbReference type="EMBL" id="CAUYUJ010000226">
    <property type="protein sequence ID" value="CAK0789392.1"/>
    <property type="molecule type" value="Genomic_DNA"/>
</dbReference>
<keyword evidence="6" id="KW-1185">Reference proteome</keyword>
<dbReference type="Gene3D" id="3.80.10.10">
    <property type="entry name" value="Ribonuclease Inhibitor"/>
    <property type="match status" value="1"/>
</dbReference>
<evidence type="ECO:0000256" key="2">
    <source>
        <dbReference type="ARBA" id="ARBA00022614"/>
    </source>
</evidence>
<keyword evidence="2" id="KW-0433">Leucine-rich repeat</keyword>
<feature type="region of interest" description="Disordered" evidence="4">
    <location>
        <begin position="205"/>
        <end position="260"/>
    </location>
</feature>
<comment type="caution">
    <text evidence="5">The sequence shown here is derived from an EMBL/GenBank/DDBJ whole genome shotgun (WGS) entry which is preliminary data.</text>
</comment>
<dbReference type="SUPFAM" id="SSF52047">
    <property type="entry name" value="RNI-like"/>
    <property type="match status" value="1"/>
</dbReference>
<dbReference type="PANTHER" id="PTHR24113:SF12">
    <property type="entry name" value="RAN GTPASE-ACTIVATING PROTEIN 1"/>
    <property type="match status" value="1"/>
</dbReference>
<keyword evidence="1" id="KW-0343">GTPase activation</keyword>
<organism evidence="5 6">
    <name type="scientific">Prorocentrum cordatum</name>
    <dbReference type="NCBI Taxonomy" id="2364126"/>
    <lineage>
        <taxon>Eukaryota</taxon>
        <taxon>Sar</taxon>
        <taxon>Alveolata</taxon>
        <taxon>Dinophyceae</taxon>
        <taxon>Prorocentrales</taxon>
        <taxon>Prorocentraceae</taxon>
        <taxon>Prorocentrum</taxon>
    </lineage>
</organism>
<evidence type="ECO:0000313" key="5">
    <source>
        <dbReference type="EMBL" id="CAK0789392.1"/>
    </source>
</evidence>
<dbReference type="InterPro" id="IPR001611">
    <property type="entry name" value="Leu-rich_rpt"/>
</dbReference>
<protein>
    <submittedName>
        <fullName evidence="5">Uncharacterized protein</fullName>
    </submittedName>
</protein>